<keyword evidence="4" id="KW-0175">Coiled coil</keyword>
<evidence type="ECO:0000256" key="3">
    <source>
        <dbReference type="ARBA" id="ARBA00022777"/>
    </source>
</evidence>
<dbReference type="GO" id="GO:0005524">
    <property type="term" value="F:ATP binding"/>
    <property type="evidence" value="ECO:0007669"/>
    <property type="project" value="InterPro"/>
</dbReference>
<dbReference type="PANTHER" id="PTHR47763">
    <property type="entry name" value="ALPHA-PROTEIN KINASE VWKA"/>
    <property type="match status" value="1"/>
</dbReference>
<dbReference type="Gene3D" id="3.20.200.10">
    <property type="entry name" value="MHCK/EF2 kinase"/>
    <property type="match status" value="1"/>
</dbReference>
<accession>A0A8S2QTJ0</accession>
<reference evidence="7" key="1">
    <citation type="submission" date="2021-02" db="EMBL/GenBank/DDBJ databases">
        <authorList>
            <person name="Nowell W R."/>
        </authorList>
    </citation>
    <scope>NUCLEOTIDE SEQUENCE</scope>
</reference>
<evidence type="ECO:0000313" key="6">
    <source>
        <dbReference type="EMBL" id="CAF1310655.1"/>
    </source>
</evidence>
<dbReference type="SUPFAM" id="SSF56112">
    <property type="entry name" value="Protein kinase-like (PK-like)"/>
    <property type="match status" value="1"/>
</dbReference>
<evidence type="ECO:0000256" key="2">
    <source>
        <dbReference type="ARBA" id="ARBA00022679"/>
    </source>
</evidence>
<keyword evidence="1" id="KW-0723">Serine/threonine-protein kinase</keyword>
<dbReference type="Proteomes" id="UP000682733">
    <property type="component" value="Unassembled WGS sequence"/>
</dbReference>
<dbReference type="InterPro" id="IPR004166">
    <property type="entry name" value="a-kinase_dom"/>
</dbReference>
<dbReference type="Gene3D" id="3.40.50.410">
    <property type="entry name" value="von Willebrand factor, type A domain"/>
    <property type="match status" value="1"/>
</dbReference>
<dbReference type="SUPFAM" id="SSF53300">
    <property type="entry name" value="vWA-like"/>
    <property type="match status" value="1"/>
</dbReference>
<evidence type="ECO:0000259" key="5">
    <source>
        <dbReference type="PROSITE" id="PS51158"/>
    </source>
</evidence>
<organism evidence="7 8">
    <name type="scientific">Didymodactylos carnosus</name>
    <dbReference type="NCBI Taxonomy" id="1234261"/>
    <lineage>
        <taxon>Eukaryota</taxon>
        <taxon>Metazoa</taxon>
        <taxon>Spiralia</taxon>
        <taxon>Gnathifera</taxon>
        <taxon>Rotifera</taxon>
        <taxon>Eurotatoria</taxon>
        <taxon>Bdelloidea</taxon>
        <taxon>Philodinida</taxon>
        <taxon>Philodinidae</taxon>
        <taxon>Didymodactylos</taxon>
    </lineage>
</organism>
<dbReference type="Proteomes" id="UP000677228">
    <property type="component" value="Unassembled WGS sequence"/>
</dbReference>
<dbReference type="PROSITE" id="PS51158">
    <property type="entry name" value="ALPHA_KINASE"/>
    <property type="match status" value="1"/>
</dbReference>
<feature type="domain" description="Alpha-type protein kinase" evidence="5">
    <location>
        <begin position="335"/>
        <end position="579"/>
    </location>
</feature>
<feature type="coiled-coil region" evidence="4">
    <location>
        <begin position="20"/>
        <end position="74"/>
    </location>
</feature>
<dbReference type="InterPro" id="IPR036465">
    <property type="entry name" value="vWFA_dom_sf"/>
</dbReference>
<dbReference type="EMBL" id="CAJNOK010020080">
    <property type="protein sequence ID" value="CAF1310655.1"/>
    <property type="molecule type" value="Genomic_DNA"/>
</dbReference>
<keyword evidence="2" id="KW-0808">Transferase</keyword>
<dbReference type="GO" id="GO:0004674">
    <property type="term" value="F:protein serine/threonine kinase activity"/>
    <property type="evidence" value="ECO:0007669"/>
    <property type="project" value="UniProtKB-KW"/>
</dbReference>
<evidence type="ECO:0000313" key="7">
    <source>
        <dbReference type="EMBL" id="CAF4118510.1"/>
    </source>
</evidence>
<comment type="caution">
    <text evidence="7">The sequence shown here is derived from an EMBL/GenBank/DDBJ whole genome shotgun (WGS) entry which is preliminary data.</text>
</comment>
<dbReference type="EMBL" id="CAJOBA010041668">
    <property type="protein sequence ID" value="CAF4118510.1"/>
    <property type="molecule type" value="Genomic_DNA"/>
</dbReference>
<evidence type="ECO:0000256" key="1">
    <source>
        <dbReference type="ARBA" id="ARBA00022527"/>
    </source>
</evidence>
<dbReference type="InterPro" id="IPR011009">
    <property type="entry name" value="Kinase-like_dom_sf"/>
</dbReference>
<evidence type="ECO:0000256" key="4">
    <source>
        <dbReference type="SAM" id="Coils"/>
    </source>
</evidence>
<dbReference type="Pfam" id="PF02816">
    <property type="entry name" value="Alpha_kinase"/>
    <property type="match status" value="1"/>
</dbReference>
<dbReference type="SMART" id="SM00811">
    <property type="entry name" value="Alpha_kinase"/>
    <property type="match status" value="1"/>
</dbReference>
<name>A0A8S2QTJ0_9BILA</name>
<protein>
    <recommendedName>
        <fullName evidence="5">Alpha-type protein kinase domain-containing protein</fullName>
    </recommendedName>
</protein>
<dbReference type="InterPro" id="IPR052969">
    <property type="entry name" value="Thr-specific_kinase-like"/>
</dbReference>
<gene>
    <name evidence="6" type="ORF">OVA965_LOCUS28964</name>
    <name evidence="7" type="ORF">TMI583_LOCUS29729</name>
</gene>
<dbReference type="PANTHER" id="PTHR47763:SF4">
    <property type="entry name" value="ALPHA-PROTEIN KINASE VWKA"/>
    <property type="match status" value="1"/>
</dbReference>
<keyword evidence="3" id="KW-0418">Kinase</keyword>
<dbReference type="AlphaFoldDB" id="A0A8S2QTJ0"/>
<evidence type="ECO:0000313" key="8">
    <source>
        <dbReference type="Proteomes" id="UP000682733"/>
    </source>
</evidence>
<sequence length="604" mass="70056">MAQNFPPSRRAADTCAIPAFDALRRQLDEIQRNIQKTSQGNINLAEMQKQCDALQQESREILSATAQKQLLAQEHLYYVTKRTKEISDIINGLKEAESVDVCFMMDCTNSMRKYIDQVKQYIFNTVDLLKVRFPQLKMRLAFIGYRDLNLPLDKQYSTLDFTDVEEFHRFVLNVACEFGGDICEDVLGGLQQVTKLEWKQLVRIMIHVGDAPAHGRRYHDLSDQHDYYLANDNDGSIGYSYIQELIDLNVKYYFGRLTSTTDKMIEQFRNYAENKITIEEIDLNKFENLLPFIVESISQSISATTSSLLRSHAENDPEAVNANHTSAKNNQRNIVFQKTEPTWSNITSKRVQVIRYECNEQLQCTPRTQSWHIKIAENPFSEGALRLAYYGLMQYKDHWEKVVLKEYKHTNRGANTKDKYLDVLDCQTIAGYFALEFNEIPQLNNLTVYVKKIKFIMAKLVFMPIGSEKYRNLTMEKFIEGSYKKYSNNAGFVEHDDPSFTLQSFSHWTHERTNGNMMVVDLQGIITGNDGKYLLTDPCIHSTDLLRFGRTNLGKQGMKRFFQTHICNIICHVLKLKSNEHQPDIKAAKYDSYFVNKPNHTMFN</sequence>
<proteinExistence type="predicted"/>